<keyword evidence="4" id="KW-1185">Reference proteome</keyword>
<dbReference type="EMBL" id="AP023343">
    <property type="protein sequence ID" value="BCI86445.1"/>
    <property type="molecule type" value="Genomic_DNA"/>
</dbReference>
<protein>
    <recommendedName>
        <fullName evidence="2">Cytokinin riboside 5'-monophosphate phosphoribohydrolase</fullName>
        <ecNumber evidence="2">3.2.2.n1</ecNumber>
    </recommendedName>
</protein>
<dbReference type="PANTHER" id="PTHR31223">
    <property type="entry name" value="LOG FAMILY PROTEIN YJL055W"/>
    <property type="match status" value="1"/>
</dbReference>
<evidence type="ECO:0000313" key="4">
    <source>
        <dbReference type="Proteomes" id="UP000516380"/>
    </source>
</evidence>
<sequence length="171" mass="18870">MIPKLLIRRELSDADAANELIVTDTMRERKHIMEERAEGFIVLPGGLGTLDELLDAWTTGYLGMHRKPIVILDPWGHYDGLLAWLNGLVNTGYVAQVAMERLTVVDKVSAALELCAPSDRPWAPRPSILRSEWRENVSDHQGGGRARVKLTDVAARVPGVLADTPSIVRGL</sequence>
<evidence type="ECO:0000256" key="2">
    <source>
        <dbReference type="RuleBase" id="RU363015"/>
    </source>
</evidence>
<reference evidence="3 4" key="1">
    <citation type="submission" date="2020-07" db="EMBL/GenBank/DDBJ databases">
        <title>Mycobacterium kansasii (former subtype) with zoonotic potential isolated from diseased indoor pet cat, Japan.</title>
        <authorList>
            <person name="Fukano H."/>
            <person name="Terazono T."/>
            <person name="Hoshino Y."/>
        </authorList>
    </citation>
    <scope>NUCLEOTIDE SEQUENCE [LARGE SCALE GENOMIC DNA]</scope>
    <source>
        <strain evidence="3 4">Kuro-I</strain>
    </source>
</reference>
<dbReference type="GO" id="GO:0016799">
    <property type="term" value="F:hydrolase activity, hydrolyzing N-glycosyl compounds"/>
    <property type="evidence" value="ECO:0007669"/>
    <property type="project" value="TreeGrafter"/>
</dbReference>
<comment type="similarity">
    <text evidence="1 2">Belongs to the LOG family.</text>
</comment>
<dbReference type="InterPro" id="IPR031100">
    <property type="entry name" value="LOG_fam"/>
</dbReference>
<dbReference type="Gene3D" id="3.40.50.450">
    <property type="match status" value="1"/>
</dbReference>
<dbReference type="SUPFAM" id="SSF102405">
    <property type="entry name" value="MCP/YpsA-like"/>
    <property type="match status" value="1"/>
</dbReference>
<dbReference type="NCBIfam" id="TIGR00730">
    <property type="entry name" value="Rossman fold protein, TIGR00730 family"/>
    <property type="match status" value="1"/>
</dbReference>
<dbReference type="PANTHER" id="PTHR31223:SF70">
    <property type="entry name" value="LOG FAMILY PROTEIN YJL055W"/>
    <property type="match status" value="1"/>
</dbReference>
<evidence type="ECO:0000256" key="1">
    <source>
        <dbReference type="ARBA" id="ARBA00006763"/>
    </source>
</evidence>
<dbReference type="Pfam" id="PF03641">
    <property type="entry name" value="Lysine_decarbox"/>
    <property type="match status" value="1"/>
</dbReference>
<keyword evidence="2" id="KW-0203">Cytokinin biosynthesis</keyword>
<dbReference type="InterPro" id="IPR005269">
    <property type="entry name" value="LOG"/>
</dbReference>
<gene>
    <name evidence="3" type="ORF">NIIDMKKI_16510</name>
</gene>
<dbReference type="AlphaFoldDB" id="A0A7G1I9J4"/>
<comment type="catalytic activity">
    <reaction evidence="2">
        <text>N(6)-(dimethylallyl)adenosine 5'-phosphate + H2O = N(6)-dimethylallyladenine + D-ribose 5-phosphate</text>
        <dbReference type="Rhea" id="RHEA:48560"/>
        <dbReference type="ChEBI" id="CHEBI:15377"/>
        <dbReference type="ChEBI" id="CHEBI:17660"/>
        <dbReference type="ChEBI" id="CHEBI:57526"/>
        <dbReference type="ChEBI" id="CHEBI:78346"/>
        <dbReference type="EC" id="3.2.2.n1"/>
    </reaction>
</comment>
<dbReference type="GO" id="GO:0009691">
    <property type="term" value="P:cytokinin biosynthetic process"/>
    <property type="evidence" value="ECO:0007669"/>
    <property type="project" value="UniProtKB-UniRule"/>
</dbReference>
<evidence type="ECO:0000313" key="3">
    <source>
        <dbReference type="EMBL" id="BCI86445.1"/>
    </source>
</evidence>
<name>A0A7G1I9J4_MYCKA</name>
<comment type="catalytic activity">
    <reaction evidence="2">
        <text>9-ribosyl-trans-zeatin 5'-phosphate + H2O = trans-zeatin + D-ribose 5-phosphate</text>
        <dbReference type="Rhea" id="RHEA:48564"/>
        <dbReference type="ChEBI" id="CHEBI:15377"/>
        <dbReference type="ChEBI" id="CHEBI:16522"/>
        <dbReference type="ChEBI" id="CHEBI:78346"/>
        <dbReference type="ChEBI" id="CHEBI:87947"/>
        <dbReference type="EC" id="3.2.2.n1"/>
    </reaction>
</comment>
<dbReference type="Proteomes" id="UP000516380">
    <property type="component" value="Chromosome"/>
</dbReference>
<dbReference type="EC" id="3.2.2.n1" evidence="2"/>
<organism evidence="3 4">
    <name type="scientific">Mycobacterium kansasii</name>
    <dbReference type="NCBI Taxonomy" id="1768"/>
    <lineage>
        <taxon>Bacteria</taxon>
        <taxon>Bacillati</taxon>
        <taxon>Actinomycetota</taxon>
        <taxon>Actinomycetes</taxon>
        <taxon>Mycobacteriales</taxon>
        <taxon>Mycobacteriaceae</taxon>
        <taxon>Mycobacterium</taxon>
    </lineage>
</organism>
<proteinExistence type="inferred from homology"/>
<accession>A0A7G1I9J4</accession>
<keyword evidence="2" id="KW-0378">Hydrolase</keyword>
<dbReference type="GO" id="GO:0005829">
    <property type="term" value="C:cytosol"/>
    <property type="evidence" value="ECO:0007669"/>
    <property type="project" value="TreeGrafter"/>
</dbReference>